<proteinExistence type="predicted"/>
<dbReference type="Proteomes" id="UP001597400">
    <property type="component" value="Unassembled WGS sequence"/>
</dbReference>
<dbReference type="Gene3D" id="3.10.560.10">
    <property type="entry name" value="Outer membrane lipoprotein wza domain like"/>
    <property type="match status" value="1"/>
</dbReference>
<accession>A0ABW4TSG0</accession>
<organism evidence="5 6">
    <name type="scientific">Sphingomonas arantia</name>
    <dbReference type="NCBI Taxonomy" id="1460676"/>
    <lineage>
        <taxon>Bacteria</taxon>
        <taxon>Pseudomonadati</taxon>
        <taxon>Pseudomonadota</taxon>
        <taxon>Alphaproteobacteria</taxon>
        <taxon>Sphingomonadales</taxon>
        <taxon>Sphingomonadaceae</taxon>
        <taxon>Sphingomonas</taxon>
    </lineage>
</organism>
<dbReference type="Gene3D" id="3.30.1950.10">
    <property type="entry name" value="wza like domain"/>
    <property type="match status" value="1"/>
</dbReference>
<feature type="domain" description="Soluble ligand binding" evidence="4">
    <location>
        <begin position="143"/>
        <end position="195"/>
    </location>
</feature>
<protein>
    <submittedName>
        <fullName evidence="5">Polysaccharide biosynthesis/export family protein</fullName>
    </submittedName>
</protein>
<feature type="domain" description="Polysaccharide export protein N-terminal" evidence="3">
    <location>
        <begin position="62"/>
        <end position="135"/>
    </location>
</feature>
<keyword evidence="1 2" id="KW-0732">Signal</keyword>
<comment type="caution">
    <text evidence="5">The sequence shown here is derived from an EMBL/GenBank/DDBJ whole genome shotgun (WGS) entry which is preliminary data.</text>
</comment>
<evidence type="ECO:0000313" key="5">
    <source>
        <dbReference type="EMBL" id="MFD1949589.1"/>
    </source>
</evidence>
<keyword evidence="6" id="KW-1185">Reference proteome</keyword>
<reference evidence="6" key="1">
    <citation type="journal article" date="2019" name="Int. J. Syst. Evol. Microbiol.">
        <title>The Global Catalogue of Microorganisms (GCM) 10K type strain sequencing project: providing services to taxonomists for standard genome sequencing and annotation.</title>
        <authorList>
            <consortium name="The Broad Institute Genomics Platform"/>
            <consortium name="The Broad Institute Genome Sequencing Center for Infectious Disease"/>
            <person name="Wu L."/>
            <person name="Ma J."/>
        </authorList>
    </citation>
    <scope>NUCLEOTIDE SEQUENCE [LARGE SCALE GENOMIC DNA]</scope>
    <source>
        <strain evidence="6">CGMCC 1.12702</strain>
    </source>
</reference>
<sequence>MAKGVRISSIRLRSRRCAASGLALLLAGCATHNAIEEGTATAVTPITTLPVPDARTLAIPLEKAYYIGPHDKLDVSVYQLPDATRTVEVDTAGQVNLPFAGTVQAAGRTATEVRDDIAARLGQRYLQNPQVTVAVSLVASQRITVEGAVTQPGLFPVTGQLTLLQAIALASGTNTVANEHVVAIFRTVKGQRMAAVFDLEKIRQGELVDPTIYGNDIVVVERSRGKVILRDVVSVLPVLGVFRTIDYAF</sequence>
<dbReference type="Pfam" id="PF10531">
    <property type="entry name" value="SLBB"/>
    <property type="match status" value="1"/>
</dbReference>
<feature type="chain" id="PRO_5046754777" evidence="2">
    <location>
        <begin position="35"/>
        <end position="249"/>
    </location>
</feature>
<evidence type="ECO:0000313" key="6">
    <source>
        <dbReference type="Proteomes" id="UP001597400"/>
    </source>
</evidence>
<dbReference type="InterPro" id="IPR003715">
    <property type="entry name" value="Poly_export_N"/>
</dbReference>
<dbReference type="RefSeq" id="WP_380927146.1">
    <property type="nucleotide sequence ID" value="NZ_JBHUGS010000001.1"/>
</dbReference>
<feature type="signal peptide" evidence="2">
    <location>
        <begin position="1"/>
        <end position="34"/>
    </location>
</feature>
<evidence type="ECO:0000259" key="3">
    <source>
        <dbReference type="Pfam" id="PF02563"/>
    </source>
</evidence>
<gene>
    <name evidence="5" type="ORF">ACFSGX_02260</name>
</gene>
<evidence type="ECO:0000259" key="4">
    <source>
        <dbReference type="Pfam" id="PF10531"/>
    </source>
</evidence>
<dbReference type="PROSITE" id="PS51257">
    <property type="entry name" value="PROKAR_LIPOPROTEIN"/>
    <property type="match status" value="1"/>
</dbReference>
<dbReference type="PANTHER" id="PTHR33619:SF3">
    <property type="entry name" value="POLYSACCHARIDE EXPORT PROTEIN GFCE-RELATED"/>
    <property type="match status" value="1"/>
</dbReference>
<dbReference type="Pfam" id="PF02563">
    <property type="entry name" value="Poly_export"/>
    <property type="match status" value="1"/>
</dbReference>
<evidence type="ECO:0000256" key="1">
    <source>
        <dbReference type="ARBA" id="ARBA00022729"/>
    </source>
</evidence>
<dbReference type="InterPro" id="IPR019554">
    <property type="entry name" value="Soluble_ligand-bd"/>
</dbReference>
<dbReference type="InterPro" id="IPR049712">
    <property type="entry name" value="Poly_export"/>
</dbReference>
<dbReference type="PANTHER" id="PTHR33619">
    <property type="entry name" value="POLYSACCHARIDE EXPORT PROTEIN GFCE-RELATED"/>
    <property type="match status" value="1"/>
</dbReference>
<dbReference type="EMBL" id="JBHUGS010000001">
    <property type="protein sequence ID" value="MFD1949589.1"/>
    <property type="molecule type" value="Genomic_DNA"/>
</dbReference>
<evidence type="ECO:0000256" key="2">
    <source>
        <dbReference type="SAM" id="SignalP"/>
    </source>
</evidence>
<name>A0ABW4TSG0_9SPHN</name>